<comment type="cofactor">
    <cofactor evidence="12">
        <name>[4Fe-4S] cluster</name>
        <dbReference type="ChEBI" id="CHEBI:49883"/>
    </cofactor>
    <text evidence="12">Binds 2 [4Fe-4S] clusters. Binds 1 [4Fe-4S] cluster coordinated with 3 cysteines and an exchangeable S-adenosyl-L-methionine and 1 [4Fe-4S] cluster coordinated with 3 cysteines and the GTP-derived substrate.</text>
</comment>
<dbReference type="KEGG" id="bao:BAMF_3508"/>
<dbReference type="InterPro" id="IPR000385">
    <property type="entry name" value="MoaA_NifB_PqqE_Fe-S-bd_CS"/>
</dbReference>
<keyword evidence="5 12" id="KW-0547">Nucleotide-binding</keyword>
<dbReference type="Pfam" id="PF06463">
    <property type="entry name" value="Mob_synth_C"/>
    <property type="match status" value="1"/>
</dbReference>
<feature type="binding site" evidence="12">
    <location>
        <position position="265"/>
    </location>
    <ligand>
        <name>[4Fe-4S] cluster</name>
        <dbReference type="ChEBI" id="CHEBI:49883"/>
        <label>2</label>
        <note>4Fe-4S-substrate</note>
    </ligand>
</feature>
<keyword evidence="3 12" id="KW-0949">S-adenosyl-L-methionine</keyword>
<feature type="binding site" evidence="12">
    <location>
        <position position="130"/>
    </location>
    <ligand>
        <name>S-adenosyl-L-methionine</name>
        <dbReference type="ChEBI" id="CHEBI:59789"/>
    </ligand>
</feature>
<dbReference type="GO" id="GO:0006777">
    <property type="term" value="P:Mo-molybdopterin cofactor biosynthetic process"/>
    <property type="evidence" value="ECO:0007669"/>
    <property type="project" value="UniProtKB-UniRule"/>
</dbReference>
<keyword evidence="15" id="KW-1185">Reference proteome</keyword>
<evidence type="ECO:0000256" key="11">
    <source>
        <dbReference type="ARBA" id="ARBA00048697"/>
    </source>
</evidence>
<dbReference type="GO" id="GO:0051539">
    <property type="term" value="F:4 iron, 4 sulfur cluster binding"/>
    <property type="evidence" value="ECO:0007669"/>
    <property type="project" value="UniProtKB-UniRule"/>
</dbReference>
<dbReference type="EC" id="4.1.99.22" evidence="1 12"/>
<dbReference type="InterPro" id="IPR006638">
    <property type="entry name" value="Elp3/MiaA/NifB-like_rSAM"/>
</dbReference>
<dbReference type="NCBIfam" id="TIGR02666">
    <property type="entry name" value="moaA"/>
    <property type="match status" value="1"/>
</dbReference>
<dbReference type="Pfam" id="PF04055">
    <property type="entry name" value="Radical_SAM"/>
    <property type="match status" value="1"/>
</dbReference>
<dbReference type="InterPro" id="IPR050105">
    <property type="entry name" value="MoCo_biosynth_MoaA/MoaC"/>
</dbReference>
<dbReference type="InterPro" id="IPR040064">
    <property type="entry name" value="MoaA-like"/>
</dbReference>
<feature type="binding site" evidence="12">
    <location>
        <position position="75"/>
    </location>
    <ligand>
        <name>GTP</name>
        <dbReference type="ChEBI" id="CHEBI:37565"/>
    </ligand>
</feature>
<dbReference type="PANTHER" id="PTHR22960:SF0">
    <property type="entry name" value="MOLYBDENUM COFACTOR BIOSYNTHESIS PROTEIN 1"/>
    <property type="match status" value="1"/>
</dbReference>
<comment type="pathway">
    <text evidence="12">Cofactor biosynthesis; molybdopterin biosynthesis.</text>
</comment>
<feature type="binding site" evidence="12">
    <location>
        <position position="167"/>
    </location>
    <ligand>
        <name>GTP</name>
        <dbReference type="ChEBI" id="CHEBI:37565"/>
    </ligand>
</feature>
<dbReference type="CDD" id="cd21117">
    <property type="entry name" value="Twitch_MoaA"/>
    <property type="match status" value="1"/>
</dbReference>
<comment type="catalytic activity">
    <reaction evidence="11 12">
        <text>GTP + AH2 + S-adenosyl-L-methionine = (8S)-3',8-cyclo-7,8-dihydroguanosine 5'-triphosphate + 5'-deoxyadenosine + L-methionine + A + H(+)</text>
        <dbReference type="Rhea" id="RHEA:49576"/>
        <dbReference type="ChEBI" id="CHEBI:13193"/>
        <dbReference type="ChEBI" id="CHEBI:15378"/>
        <dbReference type="ChEBI" id="CHEBI:17319"/>
        <dbReference type="ChEBI" id="CHEBI:17499"/>
        <dbReference type="ChEBI" id="CHEBI:37565"/>
        <dbReference type="ChEBI" id="CHEBI:57844"/>
        <dbReference type="ChEBI" id="CHEBI:59789"/>
        <dbReference type="ChEBI" id="CHEBI:131766"/>
        <dbReference type="EC" id="4.1.99.22"/>
    </reaction>
</comment>
<proteinExistence type="inferred from homology"/>
<keyword evidence="9 12" id="KW-0501">Molybdenum cofactor biosynthesis</keyword>
<evidence type="ECO:0000256" key="7">
    <source>
        <dbReference type="ARBA" id="ARBA00023014"/>
    </source>
</evidence>
<accession>A0A9P1NJE9</accession>
<feature type="binding site" evidence="12">
    <location>
        <position position="201"/>
    </location>
    <ligand>
        <name>S-adenosyl-L-methionine</name>
        <dbReference type="ChEBI" id="CHEBI:59789"/>
    </ligand>
</feature>
<evidence type="ECO:0000256" key="12">
    <source>
        <dbReference type="HAMAP-Rule" id="MF_01225"/>
    </source>
</evidence>
<dbReference type="GO" id="GO:0061798">
    <property type="term" value="F:GTP 3',8'-cyclase activity"/>
    <property type="evidence" value="ECO:0007669"/>
    <property type="project" value="UniProtKB-UniRule"/>
</dbReference>
<feature type="binding site" evidence="12">
    <location>
        <position position="282"/>
    </location>
    <ligand>
        <name>[4Fe-4S] cluster</name>
        <dbReference type="ChEBI" id="CHEBI:49883"/>
        <label>2</label>
        <note>4Fe-4S-substrate</note>
    </ligand>
</feature>
<comment type="similarity">
    <text evidence="12">Belongs to the radical SAM superfamily. MoaA family.</text>
</comment>
<dbReference type="EMBL" id="FN597644">
    <property type="protein sequence ID" value="CBI44634.1"/>
    <property type="molecule type" value="Genomic_DNA"/>
</dbReference>
<dbReference type="SFLD" id="SFLDG01386">
    <property type="entry name" value="main_SPASM_domain-containing"/>
    <property type="match status" value="1"/>
</dbReference>
<reference evidence="15" key="2">
    <citation type="journal article" date="2011" name="J. Biotechnol.">
        <title>Genome sequence of B. amyloliquefaciens type strain DSM7(T) reveals differences to plant-associated B. amyloliquefaciens FZB42.</title>
        <authorList>
            <person name="Ruckert C."/>
            <person name="Blom J."/>
            <person name="Chen X."/>
            <person name="Reva O."/>
            <person name="Borriss R."/>
        </authorList>
    </citation>
    <scope>NUCLEOTIDE SEQUENCE [LARGE SCALE GENOMIC DNA]</scope>
    <source>
        <strain evidence="15">DSM 7</strain>
    </source>
</reference>
<comment type="function">
    <text evidence="12">Catalyzes the cyclization of GTP to (8S)-3',8-cyclo-7,8-dihydroguanosine 5'-triphosphate.</text>
</comment>
<evidence type="ECO:0000256" key="4">
    <source>
        <dbReference type="ARBA" id="ARBA00022723"/>
    </source>
</evidence>
<evidence type="ECO:0000256" key="2">
    <source>
        <dbReference type="ARBA" id="ARBA00022485"/>
    </source>
</evidence>
<evidence type="ECO:0000313" key="15">
    <source>
        <dbReference type="Proteomes" id="UP000006562"/>
    </source>
</evidence>
<dbReference type="GO" id="GO:0061799">
    <property type="term" value="F:cyclic pyranopterin monophosphate synthase activity"/>
    <property type="evidence" value="ECO:0007669"/>
    <property type="project" value="TreeGrafter"/>
</dbReference>
<evidence type="ECO:0000256" key="3">
    <source>
        <dbReference type="ARBA" id="ARBA00022691"/>
    </source>
</evidence>
<dbReference type="InterPro" id="IPR010505">
    <property type="entry name" value="MoaA_twitch"/>
</dbReference>
<dbReference type="SMART" id="SM00729">
    <property type="entry name" value="Elp3"/>
    <property type="match status" value="1"/>
</dbReference>
<feature type="binding site" evidence="12">
    <location>
        <position position="20"/>
    </location>
    <ligand>
        <name>GTP</name>
        <dbReference type="ChEBI" id="CHEBI:37565"/>
    </ligand>
</feature>
<feature type="binding site" evidence="12">
    <location>
        <position position="34"/>
    </location>
    <ligand>
        <name>[4Fe-4S] cluster</name>
        <dbReference type="ChEBI" id="CHEBI:49883"/>
        <label>1</label>
        <note>4Fe-4S-S-AdoMet</note>
    </ligand>
</feature>
<evidence type="ECO:0000256" key="5">
    <source>
        <dbReference type="ARBA" id="ARBA00022741"/>
    </source>
</evidence>
<dbReference type="PROSITE" id="PS51918">
    <property type="entry name" value="RADICAL_SAM"/>
    <property type="match status" value="1"/>
</dbReference>
<protein>
    <recommendedName>
        <fullName evidence="1 12">GTP 3',8-cyclase</fullName>
        <ecNumber evidence="1 12">4.1.99.22</ecNumber>
    </recommendedName>
    <alternativeName>
        <fullName evidence="12">Molybdenum cofactor biosynthesis protein A</fullName>
    </alternativeName>
</protein>
<reference evidence="14 15" key="1">
    <citation type="journal article" date="2011" name="Int. J. Syst. Evol. Microbiol.">
        <title>Relationship of Bacillus amyloliquefaciens clades associated with strains DSM 7T and FZB42T: a proposal for Bacillus amyloliquefaciens subsp. amyloliquefaciens subsp. nov. and Bacillus amyloliquefaciens subsp. plantarum subsp. nov. based on complete genome sequence comparisons.</title>
        <authorList>
            <person name="Borriss R."/>
            <person name="Chen X.H."/>
            <person name="Rueckert C."/>
            <person name="Blom J."/>
            <person name="Becker A."/>
            <person name="Baumgarth B."/>
            <person name="Fan B."/>
            <person name="Pukall R."/>
            <person name="Schumann P."/>
            <person name="Sproer C."/>
            <person name="Junge H."/>
            <person name="Vater J."/>
            <person name="Puhler A."/>
            <person name="Klenk H.P."/>
        </authorList>
    </citation>
    <scope>NUCLEOTIDE SEQUENCE [LARGE SCALE GENOMIC DNA]</scope>
    <source>
        <strain evidence="15">DSM 7</strain>
    </source>
</reference>
<keyword evidence="6 12" id="KW-0408">Iron</keyword>
<dbReference type="Proteomes" id="UP000006562">
    <property type="component" value="Chromosome"/>
</dbReference>
<dbReference type="HAMAP" id="MF_01225_B">
    <property type="entry name" value="MoaA_B"/>
    <property type="match status" value="1"/>
</dbReference>
<evidence type="ECO:0000256" key="6">
    <source>
        <dbReference type="ARBA" id="ARBA00023004"/>
    </source>
</evidence>
<dbReference type="InterPro" id="IPR007197">
    <property type="entry name" value="rSAM"/>
</dbReference>
<dbReference type="AlphaFoldDB" id="A0A9P1NJE9"/>
<dbReference type="GO" id="GO:0046872">
    <property type="term" value="F:metal ion binding"/>
    <property type="evidence" value="ECO:0007669"/>
    <property type="project" value="UniProtKB-KW"/>
</dbReference>
<sequence>MNTETRRVSDKRDRPLRDLRISVTDRCNFRCTYCMPAELFGPDYPFLQKTELLSFEELERLAKLFVGRFGVEKIRLTGGEPLMRKDMPELIRKLARIPGLKDIAMTTNGSLLPVYAEKLKQAGLHRVTVSLDSLEDERFKAINGRGVSVNKVLEGIEAAKEAGLGVKINMVVQKGVNEKDILPMARYFKEKGHILRFIEFMDVGNTNQWNKKDVITKAEIIDLINQHMPTEPIEANYKGEVASRFRYLDGSGEIGVISSVSDAFCASCNRARLSARGELFTCLFASAGYDVRKLVRGGLTDDELTESIASVWKNRTDQYSIDRALSKTDGKKKVEMSYIGGWGE</sequence>
<keyword evidence="8 12" id="KW-0342">GTP-binding</keyword>
<dbReference type="PANTHER" id="PTHR22960">
    <property type="entry name" value="MOLYBDOPTERIN COFACTOR SYNTHESIS PROTEIN A"/>
    <property type="match status" value="1"/>
</dbReference>
<dbReference type="InterPro" id="IPR013785">
    <property type="entry name" value="Aldolase_TIM"/>
</dbReference>
<dbReference type="InterPro" id="IPR013483">
    <property type="entry name" value="MoaA"/>
</dbReference>
<keyword evidence="2 12" id="KW-0004">4Fe-4S</keyword>
<feature type="binding site" evidence="12">
    <location>
        <position position="268"/>
    </location>
    <ligand>
        <name>[4Fe-4S] cluster</name>
        <dbReference type="ChEBI" id="CHEBI:49883"/>
        <label>2</label>
        <note>4Fe-4S-substrate</note>
    </ligand>
</feature>
<dbReference type="RefSeq" id="WP_013353898.1">
    <property type="nucleotide sequence ID" value="NC_014551.1"/>
</dbReference>
<evidence type="ECO:0000313" key="14">
    <source>
        <dbReference type="EMBL" id="CBI44634.1"/>
    </source>
</evidence>
<name>A0A9P1NJE9_BACAS</name>
<feature type="binding site" evidence="12">
    <location>
        <position position="106"/>
    </location>
    <ligand>
        <name>GTP</name>
        <dbReference type="ChEBI" id="CHEBI:37565"/>
    </ligand>
</feature>
<keyword evidence="4 12" id="KW-0479">Metal-binding</keyword>
<dbReference type="GO" id="GO:1904047">
    <property type="term" value="F:S-adenosyl-L-methionine binding"/>
    <property type="evidence" value="ECO:0007669"/>
    <property type="project" value="UniProtKB-UniRule"/>
</dbReference>
<evidence type="ECO:0000256" key="8">
    <source>
        <dbReference type="ARBA" id="ARBA00023134"/>
    </source>
</evidence>
<feature type="binding site" evidence="12">
    <location>
        <begin position="270"/>
        <end position="272"/>
    </location>
    <ligand>
        <name>GTP</name>
        <dbReference type="ChEBI" id="CHEBI:37565"/>
    </ligand>
</feature>
<feature type="binding site" evidence="12">
    <location>
        <position position="27"/>
    </location>
    <ligand>
        <name>[4Fe-4S] cluster</name>
        <dbReference type="ChEBI" id="CHEBI:49883"/>
        <label>1</label>
        <note>4Fe-4S-S-AdoMet</note>
    </ligand>
</feature>
<dbReference type="GO" id="GO:0005525">
    <property type="term" value="F:GTP binding"/>
    <property type="evidence" value="ECO:0007669"/>
    <property type="project" value="UniProtKB-UniRule"/>
</dbReference>
<dbReference type="InterPro" id="IPR058240">
    <property type="entry name" value="rSAM_sf"/>
</dbReference>
<feature type="binding site" evidence="12">
    <location>
        <position position="31"/>
    </location>
    <ligand>
        <name>[4Fe-4S] cluster</name>
        <dbReference type="ChEBI" id="CHEBI:49883"/>
        <label>1</label>
        <note>4Fe-4S-S-AdoMet</note>
    </ligand>
</feature>
<feature type="binding site" evidence="12">
    <location>
        <position position="79"/>
    </location>
    <ligand>
        <name>S-adenosyl-L-methionine</name>
        <dbReference type="ChEBI" id="CHEBI:59789"/>
    </ligand>
</feature>
<feature type="domain" description="Radical SAM core" evidence="13">
    <location>
        <begin position="11"/>
        <end position="231"/>
    </location>
</feature>
<dbReference type="PROSITE" id="PS01305">
    <property type="entry name" value="MOAA_NIFB_PQQE"/>
    <property type="match status" value="1"/>
</dbReference>
<evidence type="ECO:0000256" key="10">
    <source>
        <dbReference type="ARBA" id="ARBA00023239"/>
    </source>
</evidence>
<dbReference type="SFLD" id="SFLDG01067">
    <property type="entry name" value="SPASM/twitch_domain_containing"/>
    <property type="match status" value="1"/>
</dbReference>
<dbReference type="SFLD" id="SFLDG01383">
    <property type="entry name" value="cyclic_pyranopterin_phosphate"/>
    <property type="match status" value="1"/>
</dbReference>
<organism evidence="14 15">
    <name type="scientific">Bacillus amyloliquefaciens (strain ATCC 23350 / DSM 7 / BCRC 11601 / CCUG 28519 / NBRC 15535 / NRRL B-14393 / F)</name>
    <dbReference type="NCBI Taxonomy" id="692420"/>
    <lineage>
        <taxon>Bacteria</taxon>
        <taxon>Bacillati</taxon>
        <taxon>Bacillota</taxon>
        <taxon>Bacilli</taxon>
        <taxon>Bacillales</taxon>
        <taxon>Bacillaceae</taxon>
        <taxon>Bacillus</taxon>
        <taxon>Bacillus amyloliquefaciens group</taxon>
    </lineage>
</organism>
<dbReference type="CDD" id="cd01335">
    <property type="entry name" value="Radical_SAM"/>
    <property type="match status" value="1"/>
</dbReference>
<feature type="binding site" evidence="12">
    <location>
        <position position="33"/>
    </location>
    <ligand>
        <name>S-adenosyl-L-methionine</name>
        <dbReference type="ChEBI" id="CHEBI:59789"/>
    </ligand>
</feature>
<gene>
    <name evidence="12 14" type="primary">moaA</name>
    <name evidence="14" type="ordered locus">BAMF_3508</name>
</gene>
<keyword evidence="7 12" id="KW-0411">Iron-sulfur</keyword>
<evidence type="ECO:0000259" key="13">
    <source>
        <dbReference type="PROSITE" id="PS51918"/>
    </source>
</evidence>
<keyword evidence="10 12" id="KW-0456">Lyase</keyword>
<comment type="subunit">
    <text evidence="12">Monomer and homodimer.</text>
</comment>
<evidence type="ECO:0000256" key="1">
    <source>
        <dbReference type="ARBA" id="ARBA00012167"/>
    </source>
</evidence>
<evidence type="ECO:0000256" key="9">
    <source>
        <dbReference type="ARBA" id="ARBA00023150"/>
    </source>
</evidence>
<dbReference type="SFLD" id="SFLDS00029">
    <property type="entry name" value="Radical_SAM"/>
    <property type="match status" value="1"/>
</dbReference>
<dbReference type="SUPFAM" id="SSF102114">
    <property type="entry name" value="Radical SAM enzymes"/>
    <property type="match status" value="1"/>
</dbReference>
<dbReference type="Gene3D" id="3.20.20.70">
    <property type="entry name" value="Aldolase class I"/>
    <property type="match status" value="1"/>
</dbReference>